<evidence type="ECO:0000256" key="9">
    <source>
        <dbReference type="ARBA" id="ARBA00010723"/>
    </source>
</evidence>
<evidence type="ECO:0000256" key="10">
    <source>
        <dbReference type="ARBA" id="ARBA00022475"/>
    </source>
</evidence>
<dbReference type="InterPro" id="IPR001611">
    <property type="entry name" value="Leu-rich_rpt"/>
</dbReference>
<dbReference type="UniPathway" id="UPA00579">
    <property type="reaction ID" value="UER00640"/>
</dbReference>
<dbReference type="Proteomes" id="UP000327157">
    <property type="component" value="Chromosome 9"/>
</dbReference>
<dbReference type="InterPro" id="IPR003591">
    <property type="entry name" value="Leu-rich_rpt_typical-subtyp"/>
</dbReference>
<evidence type="ECO:0000256" key="19">
    <source>
        <dbReference type="ARBA" id="ARBA00022777"/>
    </source>
</evidence>
<comment type="catalytic activity">
    <reaction evidence="26">
        <text>uridine + ATP = UMP + ADP + H(+)</text>
        <dbReference type="Rhea" id="RHEA:16825"/>
        <dbReference type="ChEBI" id="CHEBI:15378"/>
        <dbReference type="ChEBI" id="CHEBI:16704"/>
        <dbReference type="ChEBI" id="CHEBI:30616"/>
        <dbReference type="ChEBI" id="CHEBI:57865"/>
        <dbReference type="ChEBI" id="CHEBI:456216"/>
        <dbReference type="EC" id="2.7.1.48"/>
    </reaction>
</comment>
<evidence type="ECO:0000256" key="16">
    <source>
        <dbReference type="ARBA" id="ARBA00022729"/>
    </source>
</evidence>
<dbReference type="InterPro" id="IPR032675">
    <property type="entry name" value="LRR_dom_sf"/>
</dbReference>
<keyword evidence="24" id="KW-0325">Glycoprotein</keyword>
<dbReference type="SUPFAM" id="SSF53271">
    <property type="entry name" value="PRTase-like"/>
    <property type="match status" value="1"/>
</dbReference>
<keyword evidence="15 27" id="KW-0812">Transmembrane</keyword>
<feature type="domain" description="Leucine-rich repeat-containing N-terminal plant-type" evidence="29">
    <location>
        <begin position="473"/>
        <end position="509"/>
    </location>
</feature>
<dbReference type="FunFam" id="3.40.50.300:FF:000339">
    <property type="entry name" value="Uridine kinase"/>
    <property type="match status" value="1"/>
</dbReference>
<dbReference type="EC" id="2.7.1.48" evidence="26"/>
<dbReference type="GO" id="GO:0005886">
    <property type="term" value="C:plasma membrane"/>
    <property type="evidence" value="ECO:0007669"/>
    <property type="project" value="UniProtKB-SubCell"/>
</dbReference>
<dbReference type="InterPro" id="IPR000836">
    <property type="entry name" value="PRTase_dom"/>
</dbReference>
<dbReference type="Gene3D" id="3.40.50.2020">
    <property type="match status" value="1"/>
</dbReference>
<comment type="similarity">
    <text evidence="7">Belongs to the UPRTase family.</text>
</comment>
<dbReference type="InterPro" id="IPR006083">
    <property type="entry name" value="PRK/URK"/>
</dbReference>
<feature type="transmembrane region" description="Helical" evidence="27">
    <location>
        <begin position="1300"/>
        <end position="1321"/>
    </location>
</feature>
<dbReference type="SMART" id="SM00369">
    <property type="entry name" value="LRR_TYP"/>
    <property type="match status" value="9"/>
</dbReference>
<dbReference type="GO" id="GO:0005524">
    <property type="term" value="F:ATP binding"/>
    <property type="evidence" value="ECO:0007669"/>
    <property type="project" value="UniProtKB-KW"/>
</dbReference>
<comment type="pathway">
    <text evidence="5">Pyrimidine metabolism; UMP biosynthesis via salvage pathway; UMP from uracil: step 1/1.</text>
</comment>
<dbReference type="EMBL" id="SMOL01000458">
    <property type="protein sequence ID" value="KAB2614090.1"/>
    <property type="molecule type" value="Genomic_DNA"/>
</dbReference>
<comment type="similarity">
    <text evidence="9">In the C-terminal section; belongs to the UPRTase family.</text>
</comment>
<feature type="domain" description="Phosphoribosyltransferase" evidence="30">
    <location>
        <begin position="272"/>
        <end position="463"/>
    </location>
</feature>
<comment type="pathway">
    <text evidence="3 26">Pyrimidine metabolism; UMP biosynthesis via salvage pathway; UMP from uridine: step 1/1.</text>
</comment>
<organism evidence="32 33">
    <name type="scientific">Pyrus ussuriensis x Pyrus communis</name>
    <dbReference type="NCBI Taxonomy" id="2448454"/>
    <lineage>
        <taxon>Eukaryota</taxon>
        <taxon>Viridiplantae</taxon>
        <taxon>Streptophyta</taxon>
        <taxon>Embryophyta</taxon>
        <taxon>Tracheophyta</taxon>
        <taxon>Spermatophyta</taxon>
        <taxon>Magnoliopsida</taxon>
        <taxon>eudicotyledons</taxon>
        <taxon>Gunneridae</taxon>
        <taxon>Pentapetalae</taxon>
        <taxon>rosids</taxon>
        <taxon>fabids</taxon>
        <taxon>Rosales</taxon>
        <taxon>Rosaceae</taxon>
        <taxon>Amygdaloideae</taxon>
        <taxon>Maleae</taxon>
        <taxon>Pyrus</taxon>
    </lineage>
</organism>
<proteinExistence type="inferred from homology"/>
<dbReference type="UniPathway" id="UPA00574">
    <property type="reaction ID" value="UER00637"/>
</dbReference>
<protein>
    <recommendedName>
        <fullName evidence="26">Uridine kinase</fullName>
        <ecNumber evidence="26">2.7.1.48</ecNumber>
    </recommendedName>
</protein>
<comment type="catalytic activity">
    <reaction evidence="26">
        <text>cytidine + ATP = CMP + ADP + H(+)</text>
        <dbReference type="Rhea" id="RHEA:24674"/>
        <dbReference type="ChEBI" id="CHEBI:15378"/>
        <dbReference type="ChEBI" id="CHEBI:17562"/>
        <dbReference type="ChEBI" id="CHEBI:30616"/>
        <dbReference type="ChEBI" id="CHEBI:60377"/>
        <dbReference type="ChEBI" id="CHEBI:456216"/>
        <dbReference type="EC" id="2.7.1.48"/>
    </reaction>
</comment>
<keyword evidence="16" id="KW-0732">Signal</keyword>
<keyword evidence="14 26" id="KW-0808">Transferase</keyword>
<dbReference type="Gene3D" id="3.80.10.10">
    <property type="entry name" value="Ribonuclease Inhibitor"/>
    <property type="match status" value="4"/>
</dbReference>
<dbReference type="GO" id="GO:0016757">
    <property type="term" value="F:glycosyltransferase activity"/>
    <property type="evidence" value="ECO:0007669"/>
    <property type="project" value="UniProtKB-KW"/>
</dbReference>
<keyword evidence="19 26" id="KW-0418">Kinase</keyword>
<dbReference type="CDD" id="cd06223">
    <property type="entry name" value="PRTases_typeI"/>
    <property type="match status" value="1"/>
</dbReference>
<dbReference type="Pfam" id="PF13855">
    <property type="entry name" value="LRR_8"/>
    <property type="match status" value="1"/>
</dbReference>
<evidence type="ECO:0000256" key="14">
    <source>
        <dbReference type="ARBA" id="ARBA00022679"/>
    </source>
</evidence>
<evidence type="ECO:0000256" key="8">
    <source>
        <dbReference type="ARBA" id="ARBA00009592"/>
    </source>
</evidence>
<keyword evidence="18 26" id="KW-0547">Nucleotide-binding</keyword>
<dbReference type="InterPro" id="IPR027417">
    <property type="entry name" value="P-loop_NTPase"/>
</dbReference>
<dbReference type="PANTHER" id="PTHR48063">
    <property type="entry name" value="LRR RECEPTOR-LIKE KINASE"/>
    <property type="match status" value="1"/>
</dbReference>
<evidence type="ECO:0000313" key="32">
    <source>
        <dbReference type="EMBL" id="KAB2614090.1"/>
    </source>
</evidence>
<evidence type="ECO:0000256" key="7">
    <source>
        <dbReference type="ARBA" id="ARBA00009516"/>
    </source>
</evidence>
<dbReference type="GO" id="GO:0004849">
    <property type="term" value="F:uridine kinase activity"/>
    <property type="evidence" value="ECO:0007669"/>
    <property type="project" value="UniProtKB-EC"/>
</dbReference>
<evidence type="ECO:0000256" key="23">
    <source>
        <dbReference type="ARBA" id="ARBA00023170"/>
    </source>
</evidence>
<feature type="domain" description="Phosphoribulokinase/uridine kinase" evidence="28">
    <location>
        <begin position="56"/>
        <end position="242"/>
    </location>
</feature>
<dbReference type="OrthoDB" id="1060944at2759"/>
<dbReference type="Pfam" id="PF00560">
    <property type="entry name" value="LRR_1"/>
    <property type="match status" value="5"/>
</dbReference>
<comment type="pathway">
    <text evidence="4 26">Pyrimidine metabolism; CTP biosynthesis via salvage pathway; CTP from cytidine: step 1/3.</text>
</comment>
<comment type="cofactor">
    <cofactor evidence="1">
        <name>Mg(2+)</name>
        <dbReference type="ChEBI" id="CHEBI:18420"/>
    </cofactor>
</comment>
<comment type="similarity">
    <text evidence="6">In the N-terminal section; belongs to the uridine kinase family.</text>
</comment>
<accession>A0A5N5GLE5</accession>
<comment type="similarity">
    <text evidence="26">Belongs to the uridine kinase family.</text>
</comment>
<evidence type="ECO:0000256" key="12">
    <source>
        <dbReference type="ARBA" id="ARBA00022614"/>
    </source>
</evidence>
<keyword evidence="21" id="KW-0342">GTP-binding</keyword>
<reference evidence="32 33" key="1">
    <citation type="submission" date="2019-09" db="EMBL/GenBank/DDBJ databases">
        <authorList>
            <person name="Ou C."/>
        </authorList>
    </citation>
    <scope>NUCLEOTIDE SEQUENCE [LARGE SCALE GENOMIC DNA]</scope>
    <source>
        <strain evidence="32">S2</strain>
        <tissue evidence="32">Leaf</tissue>
    </source>
</reference>
<evidence type="ECO:0000256" key="5">
    <source>
        <dbReference type="ARBA" id="ARBA00005180"/>
    </source>
</evidence>
<dbReference type="GO" id="GO:0043771">
    <property type="term" value="F:cytidine kinase activity"/>
    <property type="evidence" value="ECO:0007669"/>
    <property type="project" value="RHEA"/>
</dbReference>
<evidence type="ECO:0000256" key="13">
    <source>
        <dbReference type="ARBA" id="ARBA00022676"/>
    </source>
</evidence>
<dbReference type="SUPFAM" id="SSF52047">
    <property type="entry name" value="RNI-like"/>
    <property type="match status" value="2"/>
</dbReference>
<feature type="domain" description="Disease resistance R13L4/SHOC-2-like LRR" evidence="31">
    <location>
        <begin position="669"/>
        <end position="881"/>
    </location>
</feature>
<keyword evidence="20 27" id="KW-1133">Transmembrane helix</keyword>
<reference evidence="32 33" key="3">
    <citation type="submission" date="2019-11" db="EMBL/GenBank/DDBJ databases">
        <title>A de novo genome assembly of a pear dwarfing rootstock.</title>
        <authorList>
            <person name="Wang F."/>
            <person name="Wang J."/>
            <person name="Li S."/>
            <person name="Zhang Y."/>
            <person name="Fang M."/>
            <person name="Ma L."/>
            <person name="Zhao Y."/>
            <person name="Jiang S."/>
        </authorList>
    </citation>
    <scope>NUCLEOTIDE SEQUENCE [LARGE SCALE GENOMIC DNA]</scope>
    <source>
        <strain evidence="32">S2</strain>
        <tissue evidence="32">Leaf</tissue>
    </source>
</reference>
<dbReference type="Gene3D" id="3.40.50.300">
    <property type="entry name" value="P-loop containing nucleotide triphosphate hydrolases"/>
    <property type="match status" value="1"/>
</dbReference>
<dbReference type="GO" id="GO:0005525">
    <property type="term" value="F:GTP binding"/>
    <property type="evidence" value="ECO:0007669"/>
    <property type="project" value="UniProtKB-KW"/>
</dbReference>
<dbReference type="InterPro" id="IPR055414">
    <property type="entry name" value="LRR_R13L4/SHOC2-like"/>
</dbReference>
<dbReference type="PRINTS" id="PR00988">
    <property type="entry name" value="URIDINKINASE"/>
</dbReference>
<dbReference type="GO" id="GO:0044206">
    <property type="term" value="P:UMP salvage"/>
    <property type="evidence" value="ECO:0007669"/>
    <property type="project" value="UniProtKB-UniPathway"/>
</dbReference>
<evidence type="ECO:0000256" key="24">
    <source>
        <dbReference type="ARBA" id="ARBA00023180"/>
    </source>
</evidence>
<comment type="subcellular location">
    <subcellularLocation>
        <location evidence="2">Cell membrane</location>
        <topology evidence="2">Single-pass type I membrane protein</topology>
    </subcellularLocation>
</comment>
<dbReference type="Pfam" id="PF00485">
    <property type="entry name" value="PRK"/>
    <property type="match status" value="1"/>
</dbReference>
<name>A0A5N5GLE5_9ROSA</name>
<keyword evidence="22 27" id="KW-0472">Membrane</keyword>
<keyword evidence="23 32" id="KW-0675">Receptor</keyword>
<evidence type="ECO:0000256" key="26">
    <source>
        <dbReference type="RuleBase" id="RU003825"/>
    </source>
</evidence>
<evidence type="ECO:0000256" key="21">
    <source>
        <dbReference type="ARBA" id="ARBA00023134"/>
    </source>
</evidence>
<keyword evidence="25" id="KW-0511">Multifunctional enzyme</keyword>
<gene>
    <name evidence="32" type="ORF">D8674_036406</name>
</gene>
<dbReference type="Pfam" id="PF14681">
    <property type="entry name" value="UPRTase"/>
    <property type="match status" value="1"/>
</dbReference>
<dbReference type="GO" id="GO:0044211">
    <property type="term" value="P:CTP salvage"/>
    <property type="evidence" value="ECO:0007669"/>
    <property type="project" value="UniProtKB-UniPathway"/>
</dbReference>
<dbReference type="InterPro" id="IPR000764">
    <property type="entry name" value="Uridine_kinase-like"/>
</dbReference>
<dbReference type="FunFam" id="3.40.50.2020:FF:000023">
    <property type="entry name" value="Probable uracil phosphoribosyltransferase"/>
    <property type="match status" value="1"/>
</dbReference>
<sequence>MSENVITIDYVMEKASGPHFSGLRFDIILSSPPPSSSPGPSTNLAADPHAAKQPFVIGVSGGTASGKTTVCDMIIQQLHDHRVVLVNQDSFYRGLTPEESERVHEYNFDHPDAFDTEQLLDCIQKLKNGQSVRVPIYDFKTHRRKSDSFRQVNASDVIILEGILVFHDQHVRNLMNMKIFVHTDADVRLARRIRRDTVERGRDINSVLEMYAKFVKPAFDDFIHPSKKYADVIIPLGSENHVAIDLIVQHIRTKLGQHDLCKIYPNVYVIQSTFQIRGMHTLIRDREISKHDFVFYSDRLIRLVVEHGLGHLPFTEKQIITPTVLCLCQQLFLVYYVSGESMENALRACCKGIKIGKILIHRVGDNGKQLIYEKLPKDISERHVLLLDPVLATGNSANQAIELLIQKGVPEAHIIFLNLISAPEGIHCVSKRFPSLKIVTSEIDVALNEEFRVIPGMGEFGDRADLNVGCKETERKALLELKAGLTDPSGRLLSWVGEDCCQWSGVGCNYVTGRVTKLNLRNEFSDGEDGTAHEFGGEINPSLLVLNDLIHLDLSMNNFEGVQIPSFIGSLEKLEYLNLSSASFGGVIPHNLGNLSRLLSLDLSYYNFELVANEICWLAPLSSLKYLNLGGVDLSKANSHWLPTVNMLPSLVELHLPSCGLSVLPLTLPSMNFASLSVLDLSNNDFNSTLPPWLFNLTKLVTLEMHSTNLHGALPETFGSLTSLRMLDLSENSNIEGHLIGKLPDSLGNLKSLRILNLWYNSFQGSIPKSIGNLNSLEELYISHNQLSGIISESLGQLSSQTTLHISENTWEGSITEAHFTKLGSLREVEIYNTSPNISLVFDISSDWIPPFKLRYLNIRSCQLGPKFPTWLRNQTELVTLVLNNARISDTIPEWFSQLDFQLDQLDVAYNQLSGRVPNSLRFIKPGNVDLRSNRFEGPLPLWSSNITMLSLRDNLFSGPIPHDISEVMPSLLDLDVSRNSLNGSIPLSMGNLSQLTTMVISNNLLSGEIPNFWDSIPSLYILDVSNNSLSGSIPRSLTSLTSLRFLILSSNHLSGELPSMKNFTDMRSLDLGENNFSGAIPASIGESMPSLLILRLRLNSFSGSIPSQLCGLSSLHILDLSHNNISGNVPRCIGNLTGFRPEVTDKVTEDYLYQGRLKVVAKGRVLEYDSILYLFNSVDLSDNNLSGEMPLGLTSLTRLGTLNLSMNQLTGNIPEKIGNLEWIETLDLSSNKLSGPIPQSMVNLTFLNHLNLSHNYLSGEIPRSNQFVTLVDQSIYEGNTGLCGHPLPNCQGDEETPQFIISMVIGFFFGFWGVCGTLVIKKSWRCAYFNFTHEVYAYFEIQKRYNRSLSTCTAKPYFKYLKKRTGAEICLASTNFVRLSKSNAYLAWFKCI</sequence>
<keyword evidence="17" id="KW-0677">Repeat</keyword>
<keyword evidence="13" id="KW-0328">Glycosyltransferase</keyword>
<evidence type="ECO:0000256" key="3">
    <source>
        <dbReference type="ARBA" id="ARBA00004690"/>
    </source>
</evidence>
<keyword evidence="33" id="KW-1185">Reference proteome</keyword>
<dbReference type="PANTHER" id="PTHR48063:SF81">
    <property type="entry name" value="LEUCINE-RICH REPEAT-CONTAINING N-TERMINAL PLANT-TYPE DOMAIN-CONTAINING PROTEIN"/>
    <property type="match status" value="1"/>
</dbReference>
<keyword evidence="10" id="KW-1003">Cell membrane</keyword>
<evidence type="ECO:0000256" key="27">
    <source>
        <dbReference type="SAM" id="Phobius"/>
    </source>
</evidence>
<evidence type="ECO:0000256" key="25">
    <source>
        <dbReference type="ARBA" id="ARBA00023268"/>
    </source>
</evidence>
<dbReference type="Pfam" id="PF23598">
    <property type="entry name" value="LRR_14"/>
    <property type="match status" value="1"/>
</dbReference>
<dbReference type="CDD" id="cd02023">
    <property type="entry name" value="UMPK"/>
    <property type="match status" value="1"/>
</dbReference>
<keyword evidence="12" id="KW-0433">Leucine-rich repeat</keyword>
<evidence type="ECO:0000256" key="15">
    <source>
        <dbReference type="ARBA" id="ARBA00022692"/>
    </source>
</evidence>
<evidence type="ECO:0000313" key="33">
    <source>
        <dbReference type="Proteomes" id="UP000327157"/>
    </source>
</evidence>
<evidence type="ECO:0000259" key="30">
    <source>
        <dbReference type="Pfam" id="PF14681"/>
    </source>
</evidence>
<dbReference type="FunFam" id="3.80.10.10:FF:000095">
    <property type="entry name" value="LRR receptor-like serine/threonine-protein kinase GSO1"/>
    <property type="match status" value="1"/>
</dbReference>
<comment type="caution">
    <text evidence="32">The sequence shown here is derived from an EMBL/GenBank/DDBJ whole genome shotgun (WGS) entry which is preliminary data.</text>
</comment>
<evidence type="ECO:0000256" key="18">
    <source>
        <dbReference type="ARBA" id="ARBA00022741"/>
    </source>
</evidence>
<evidence type="ECO:0000256" key="20">
    <source>
        <dbReference type="ARBA" id="ARBA00022989"/>
    </source>
</evidence>
<dbReference type="InterPro" id="IPR046956">
    <property type="entry name" value="RLP23-like"/>
</dbReference>
<evidence type="ECO:0000259" key="29">
    <source>
        <dbReference type="Pfam" id="PF08263"/>
    </source>
</evidence>
<comment type="similarity">
    <text evidence="8">Belongs to the RLP family.</text>
</comment>
<dbReference type="SUPFAM" id="SSF52058">
    <property type="entry name" value="L domain-like"/>
    <property type="match status" value="1"/>
</dbReference>
<evidence type="ECO:0000256" key="2">
    <source>
        <dbReference type="ARBA" id="ARBA00004251"/>
    </source>
</evidence>
<dbReference type="NCBIfam" id="TIGR00235">
    <property type="entry name" value="udk"/>
    <property type="match status" value="1"/>
</dbReference>
<dbReference type="NCBIfam" id="NF004018">
    <property type="entry name" value="PRK05480.1"/>
    <property type="match status" value="1"/>
</dbReference>
<reference evidence="33" key="2">
    <citation type="submission" date="2019-10" db="EMBL/GenBank/DDBJ databases">
        <title>A de novo genome assembly of a pear dwarfing rootstock.</title>
        <authorList>
            <person name="Wang F."/>
            <person name="Wang J."/>
            <person name="Li S."/>
            <person name="Zhang Y."/>
            <person name="Fang M."/>
            <person name="Ma L."/>
            <person name="Zhao Y."/>
            <person name="Jiang S."/>
        </authorList>
    </citation>
    <scope>NUCLEOTIDE SEQUENCE [LARGE SCALE GENOMIC DNA]</scope>
</reference>
<dbReference type="SUPFAM" id="SSF52540">
    <property type="entry name" value="P-loop containing nucleoside triphosphate hydrolases"/>
    <property type="match status" value="1"/>
</dbReference>
<dbReference type="InterPro" id="IPR013210">
    <property type="entry name" value="LRR_N_plant-typ"/>
</dbReference>
<evidence type="ECO:0000256" key="17">
    <source>
        <dbReference type="ARBA" id="ARBA00022737"/>
    </source>
</evidence>
<evidence type="ECO:0000256" key="11">
    <source>
        <dbReference type="ARBA" id="ARBA00022533"/>
    </source>
</evidence>
<evidence type="ECO:0000259" key="28">
    <source>
        <dbReference type="Pfam" id="PF00485"/>
    </source>
</evidence>
<keyword evidence="26" id="KW-0067">ATP-binding</keyword>
<evidence type="ECO:0000256" key="1">
    <source>
        <dbReference type="ARBA" id="ARBA00001946"/>
    </source>
</evidence>
<evidence type="ECO:0000259" key="31">
    <source>
        <dbReference type="Pfam" id="PF23598"/>
    </source>
</evidence>
<keyword evidence="11" id="KW-0021">Allosteric enzyme</keyword>
<evidence type="ECO:0000256" key="4">
    <source>
        <dbReference type="ARBA" id="ARBA00004784"/>
    </source>
</evidence>
<dbReference type="Pfam" id="PF08263">
    <property type="entry name" value="LRRNT_2"/>
    <property type="match status" value="1"/>
</dbReference>
<evidence type="ECO:0000256" key="6">
    <source>
        <dbReference type="ARBA" id="ARBA00008173"/>
    </source>
</evidence>
<dbReference type="FunFam" id="3.80.10.10:FF:000213">
    <property type="entry name" value="Tyrosine-sulfated glycopeptide receptor 1"/>
    <property type="match status" value="1"/>
</dbReference>
<dbReference type="InterPro" id="IPR029057">
    <property type="entry name" value="PRTase-like"/>
</dbReference>
<evidence type="ECO:0000256" key="22">
    <source>
        <dbReference type="ARBA" id="ARBA00023136"/>
    </source>
</evidence>